<accession>A0A314UK48</accession>
<evidence type="ECO:0000313" key="2">
    <source>
        <dbReference type="Proteomes" id="UP000250321"/>
    </source>
</evidence>
<protein>
    <submittedName>
        <fullName evidence="1">Uncharacterized protein</fullName>
    </submittedName>
</protein>
<gene>
    <name evidence="1" type="ORF">Pyn_13778</name>
</gene>
<dbReference type="EMBL" id="PJQY01003409">
    <property type="protein sequence ID" value="PQM37721.1"/>
    <property type="molecule type" value="Genomic_DNA"/>
</dbReference>
<proteinExistence type="predicted"/>
<keyword evidence="2" id="KW-1185">Reference proteome</keyword>
<name>A0A314UK48_PRUYE</name>
<comment type="caution">
    <text evidence="1">The sequence shown here is derived from an EMBL/GenBank/DDBJ whole genome shotgun (WGS) entry which is preliminary data.</text>
</comment>
<reference evidence="1 2" key="1">
    <citation type="submission" date="2018-02" db="EMBL/GenBank/DDBJ databases">
        <title>Draft genome of wild Prunus yedoensis var. nudiflora.</title>
        <authorList>
            <person name="Baek S."/>
            <person name="Kim J.-H."/>
            <person name="Choi K."/>
            <person name="Kim G.-B."/>
            <person name="Cho A."/>
            <person name="Jang H."/>
            <person name="Shin C.-H."/>
            <person name="Yu H.-J."/>
            <person name="Mun J.-H."/>
        </authorList>
    </citation>
    <scope>NUCLEOTIDE SEQUENCE [LARGE SCALE GENOMIC DNA]</scope>
    <source>
        <strain evidence="2">cv. Jeju island</strain>
        <tissue evidence="1">Leaf</tissue>
    </source>
</reference>
<evidence type="ECO:0000313" key="1">
    <source>
        <dbReference type="EMBL" id="PQM37721.1"/>
    </source>
</evidence>
<sequence>MHKAKSAKSLTICIVQSLLHPHPTSFPSVSRVVFPAARLTPSEVRDKRPSEFILPIALILQILLSDRSIEQAHLLCVSPPQHYHLSIDLHVPFGDVVKTIHYPQPVPMEAVLIL</sequence>
<dbReference type="AlphaFoldDB" id="A0A314UK48"/>
<dbReference type="Proteomes" id="UP000250321">
    <property type="component" value="Unassembled WGS sequence"/>
</dbReference>
<organism evidence="1 2">
    <name type="scientific">Prunus yedoensis var. nudiflora</name>
    <dbReference type="NCBI Taxonomy" id="2094558"/>
    <lineage>
        <taxon>Eukaryota</taxon>
        <taxon>Viridiplantae</taxon>
        <taxon>Streptophyta</taxon>
        <taxon>Embryophyta</taxon>
        <taxon>Tracheophyta</taxon>
        <taxon>Spermatophyta</taxon>
        <taxon>Magnoliopsida</taxon>
        <taxon>eudicotyledons</taxon>
        <taxon>Gunneridae</taxon>
        <taxon>Pentapetalae</taxon>
        <taxon>rosids</taxon>
        <taxon>fabids</taxon>
        <taxon>Rosales</taxon>
        <taxon>Rosaceae</taxon>
        <taxon>Amygdaloideae</taxon>
        <taxon>Amygdaleae</taxon>
        <taxon>Prunus</taxon>
    </lineage>
</organism>